<dbReference type="EMBL" id="NESQ01000546">
    <property type="protein sequence ID" value="PUU72408.1"/>
    <property type="molecule type" value="Genomic_DNA"/>
</dbReference>
<dbReference type="OrthoDB" id="4354629at2759"/>
<dbReference type="AlphaFoldDB" id="A0A2T6ZA89"/>
<sequence length="220" mass="25069">MGYSEHLSKELCSKLFCGVGLQSDNLPIPGLSISNSSETFPVNCSYDIDSFISKAKSLSIAKKGIRVQFCPNSLQNISQNIHLFSPIPERLISGKIKYHQIPIHHIPHFRLGTILSTLHIPVYVFLPGLYQQSPTPNSYINNHTLQQWMDIGFLPAVHTHYTDDVLQHLPTSFDSAYMEVYARSRESGIKRSSNDPQLGRRQEIHYFLPSEQLENVWQDM</sequence>
<reference evidence="1 3" key="1">
    <citation type="submission" date="2017-04" db="EMBL/GenBank/DDBJ databases">
        <title>Draft genome sequence of Tuber borchii Vittad., a whitish edible truffle.</title>
        <authorList>
            <consortium name="DOE Joint Genome Institute"/>
            <person name="Murat C."/>
            <person name="Kuo A."/>
            <person name="Barry K.W."/>
            <person name="Clum A."/>
            <person name="Dockter R.B."/>
            <person name="Fauchery L."/>
            <person name="Iotti M."/>
            <person name="Kohler A."/>
            <person name="Labutti K."/>
            <person name="Lindquist E.A."/>
            <person name="Lipzen A."/>
            <person name="Ohm R.A."/>
            <person name="Wang M."/>
            <person name="Grigoriev I.V."/>
            <person name="Zambonelli A."/>
            <person name="Martin F.M."/>
        </authorList>
    </citation>
    <scope>NUCLEOTIDE SEQUENCE [LARGE SCALE GENOMIC DNA]</scope>
    <source>
        <strain evidence="1 3">Tbo3840</strain>
    </source>
</reference>
<gene>
    <name evidence="2" type="ORF">B9Z19DRAFT_1004372</name>
    <name evidence="1" type="ORF">B9Z19DRAFT_1010186</name>
</gene>
<name>A0A2T6ZA89_TUBBO</name>
<organism evidence="1 3">
    <name type="scientific">Tuber borchii</name>
    <name type="common">White truffle</name>
    <dbReference type="NCBI Taxonomy" id="42251"/>
    <lineage>
        <taxon>Eukaryota</taxon>
        <taxon>Fungi</taxon>
        <taxon>Dikarya</taxon>
        <taxon>Ascomycota</taxon>
        <taxon>Pezizomycotina</taxon>
        <taxon>Pezizomycetes</taxon>
        <taxon>Pezizales</taxon>
        <taxon>Tuberaceae</taxon>
        <taxon>Tuber</taxon>
    </lineage>
</organism>
<accession>A0A2T6ZA89</accession>
<feature type="non-terminal residue" evidence="1">
    <location>
        <position position="220"/>
    </location>
</feature>
<dbReference type="STRING" id="42251.A0A2T6ZA89"/>
<comment type="caution">
    <text evidence="1">The sequence shown here is derived from an EMBL/GenBank/DDBJ whole genome shotgun (WGS) entry which is preliminary data.</text>
</comment>
<evidence type="ECO:0000313" key="2">
    <source>
        <dbReference type="EMBL" id="PUU73500.1"/>
    </source>
</evidence>
<evidence type="ECO:0000313" key="3">
    <source>
        <dbReference type="Proteomes" id="UP000244722"/>
    </source>
</evidence>
<proteinExistence type="predicted"/>
<dbReference type="Proteomes" id="UP000244722">
    <property type="component" value="Unassembled WGS sequence"/>
</dbReference>
<dbReference type="EMBL" id="NESQ01000372">
    <property type="protein sequence ID" value="PUU73500.1"/>
    <property type="molecule type" value="Genomic_DNA"/>
</dbReference>
<protein>
    <submittedName>
        <fullName evidence="1">Uncharacterized protein</fullName>
    </submittedName>
</protein>
<evidence type="ECO:0000313" key="1">
    <source>
        <dbReference type="EMBL" id="PUU72408.1"/>
    </source>
</evidence>
<keyword evidence="3" id="KW-1185">Reference proteome</keyword>